<dbReference type="PANTHER" id="PTHR42718">
    <property type="entry name" value="MAJOR FACILITATOR SUPERFAMILY MULTIDRUG TRANSPORTER MFSC"/>
    <property type="match status" value="1"/>
</dbReference>
<feature type="transmembrane region" description="Helical" evidence="7">
    <location>
        <begin position="162"/>
        <end position="183"/>
    </location>
</feature>
<feature type="transmembrane region" description="Helical" evidence="7">
    <location>
        <begin position="300"/>
        <end position="317"/>
    </location>
</feature>
<dbReference type="RefSeq" id="WP_153421364.1">
    <property type="nucleotide sequence ID" value="NZ_WFLM01000005.1"/>
</dbReference>
<organism evidence="9 10">
    <name type="scientific">Silvanigrella paludirubra</name>
    <dbReference type="NCBI Taxonomy" id="2499159"/>
    <lineage>
        <taxon>Bacteria</taxon>
        <taxon>Pseudomonadati</taxon>
        <taxon>Bdellovibrionota</taxon>
        <taxon>Oligoflexia</taxon>
        <taxon>Silvanigrellales</taxon>
        <taxon>Silvanigrellaceae</taxon>
        <taxon>Silvanigrella</taxon>
    </lineage>
</organism>
<evidence type="ECO:0000313" key="10">
    <source>
        <dbReference type="Proteomes" id="UP000437748"/>
    </source>
</evidence>
<dbReference type="PRINTS" id="PR01036">
    <property type="entry name" value="TCRTETB"/>
</dbReference>
<dbReference type="SUPFAM" id="SSF103473">
    <property type="entry name" value="MFS general substrate transporter"/>
    <property type="match status" value="1"/>
</dbReference>
<dbReference type="PANTHER" id="PTHR42718:SF46">
    <property type="entry name" value="BLR6921 PROTEIN"/>
    <property type="match status" value="1"/>
</dbReference>
<dbReference type="Gene3D" id="1.20.1250.20">
    <property type="entry name" value="MFS general substrate transporter like domains"/>
    <property type="match status" value="1"/>
</dbReference>
<keyword evidence="5 7" id="KW-1133">Transmembrane helix</keyword>
<accession>A0A6N6VP51</accession>
<keyword evidence="4 7" id="KW-0812">Transmembrane</keyword>
<evidence type="ECO:0000256" key="3">
    <source>
        <dbReference type="ARBA" id="ARBA00022475"/>
    </source>
</evidence>
<feature type="transmembrane region" description="Helical" evidence="7">
    <location>
        <begin position="265"/>
        <end position="288"/>
    </location>
</feature>
<dbReference type="Proteomes" id="UP000437748">
    <property type="component" value="Unassembled WGS sequence"/>
</dbReference>
<keyword evidence="2" id="KW-0813">Transport</keyword>
<dbReference type="PROSITE" id="PS50850">
    <property type="entry name" value="MFS"/>
    <property type="match status" value="1"/>
</dbReference>
<evidence type="ECO:0000256" key="4">
    <source>
        <dbReference type="ARBA" id="ARBA00022692"/>
    </source>
</evidence>
<dbReference type="OrthoDB" id="5287838at2"/>
<feature type="transmembrane region" description="Helical" evidence="7">
    <location>
        <begin position="225"/>
        <end position="244"/>
    </location>
</feature>
<evidence type="ECO:0000313" key="9">
    <source>
        <dbReference type="EMBL" id="KAB8036948.1"/>
    </source>
</evidence>
<feature type="transmembrane region" description="Helical" evidence="7">
    <location>
        <begin position="329"/>
        <end position="347"/>
    </location>
</feature>
<proteinExistence type="predicted"/>
<evidence type="ECO:0000256" key="7">
    <source>
        <dbReference type="SAM" id="Phobius"/>
    </source>
</evidence>
<protein>
    <submittedName>
        <fullName evidence="9">MFS transporter</fullName>
    </submittedName>
</protein>
<dbReference type="GO" id="GO:0022857">
    <property type="term" value="F:transmembrane transporter activity"/>
    <property type="evidence" value="ECO:0007669"/>
    <property type="project" value="InterPro"/>
</dbReference>
<feature type="transmembrane region" description="Helical" evidence="7">
    <location>
        <begin position="48"/>
        <end position="68"/>
    </location>
</feature>
<dbReference type="InterPro" id="IPR020846">
    <property type="entry name" value="MFS_dom"/>
</dbReference>
<comment type="caution">
    <text evidence="9">The sequence shown here is derived from an EMBL/GenBank/DDBJ whole genome shotgun (WGS) entry which is preliminary data.</text>
</comment>
<feature type="transmembrane region" description="Helical" evidence="7">
    <location>
        <begin position="134"/>
        <end position="156"/>
    </location>
</feature>
<dbReference type="Pfam" id="PF07690">
    <property type="entry name" value="MFS_1"/>
    <property type="match status" value="1"/>
</dbReference>
<reference evidence="9 10" key="1">
    <citation type="submission" date="2019-10" db="EMBL/GenBank/DDBJ databases">
        <title>New species of Slilvanegrellaceae.</title>
        <authorList>
            <person name="Pitt A."/>
            <person name="Hahn M.W."/>
        </authorList>
    </citation>
    <scope>NUCLEOTIDE SEQUENCE [LARGE SCALE GENOMIC DNA]</scope>
    <source>
        <strain evidence="9 10">SP-Ram-0.45-NSY-1</strain>
    </source>
</reference>
<sequence>MKNNKPDIMIAFLISLAFFIELLDTTIINTSIPQMAISFNVPETAIKLAITSYLISLAIFIPISGWFADKFGSRTIFCSAIFIFTISSLFCGLSNSIYELAFYRILQGIGGALMTPVGRLIILQTFDKNDLIKIMSYISIPALFGQMIGPLLGGIITTFYSWHWIFFVNIPLGIILFSLSLKFIKNEKSIYLKKLDLKGFILIALGLSFLSFSLENLSEKIFPKLFLIILMFIGSIILIYYIFYSKKIKNPIINLKLFQTKTFKIANIQLLISISSVGGISFLIPILLQSQFKMTPLHSGIMVLPIAIGAIFIRFFVSKLVSTFGYRKILIINPLIISCCVLLLSFIKENNIYLIIIFGFLFGIFYTLQISVTSILGYLDIKAIDKSNATSIQSSSIQLSMNMAICFSALFLNFFLTLNNAKLGIINNTNEVLLSFQYCFIIMSILFLLNSFFAYFLDKKNLN</sequence>
<evidence type="ECO:0000256" key="1">
    <source>
        <dbReference type="ARBA" id="ARBA00004651"/>
    </source>
</evidence>
<evidence type="ECO:0000256" key="5">
    <source>
        <dbReference type="ARBA" id="ARBA00022989"/>
    </source>
</evidence>
<keyword evidence="10" id="KW-1185">Reference proteome</keyword>
<keyword evidence="6 7" id="KW-0472">Membrane</keyword>
<dbReference type="Gene3D" id="1.20.1720.10">
    <property type="entry name" value="Multidrug resistance protein D"/>
    <property type="match status" value="1"/>
</dbReference>
<name>A0A6N6VP51_9BACT</name>
<dbReference type="EMBL" id="WFLM01000005">
    <property type="protein sequence ID" value="KAB8036948.1"/>
    <property type="molecule type" value="Genomic_DNA"/>
</dbReference>
<evidence type="ECO:0000256" key="2">
    <source>
        <dbReference type="ARBA" id="ARBA00022448"/>
    </source>
</evidence>
<feature type="transmembrane region" description="Helical" evidence="7">
    <location>
        <begin position="399"/>
        <end position="415"/>
    </location>
</feature>
<keyword evidence="3" id="KW-1003">Cell membrane</keyword>
<dbReference type="AlphaFoldDB" id="A0A6N6VP51"/>
<feature type="domain" description="Major facilitator superfamily (MFS) profile" evidence="8">
    <location>
        <begin position="10"/>
        <end position="462"/>
    </location>
</feature>
<dbReference type="InterPro" id="IPR011701">
    <property type="entry name" value="MFS"/>
</dbReference>
<feature type="transmembrane region" description="Helical" evidence="7">
    <location>
        <begin position="101"/>
        <end position="122"/>
    </location>
</feature>
<dbReference type="GO" id="GO:0005886">
    <property type="term" value="C:plasma membrane"/>
    <property type="evidence" value="ECO:0007669"/>
    <property type="project" value="UniProtKB-SubCell"/>
</dbReference>
<feature type="transmembrane region" description="Helical" evidence="7">
    <location>
        <begin position="353"/>
        <end position="379"/>
    </location>
</feature>
<gene>
    <name evidence="9" type="ORF">GCL60_13990</name>
</gene>
<evidence type="ECO:0000259" key="8">
    <source>
        <dbReference type="PROSITE" id="PS50850"/>
    </source>
</evidence>
<feature type="transmembrane region" description="Helical" evidence="7">
    <location>
        <begin position="75"/>
        <end position="95"/>
    </location>
</feature>
<feature type="transmembrane region" description="Helical" evidence="7">
    <location>
        <begin position="195"/>
        <end position="213"/>
    </location>
</feature>
<comment type="subcellular location">
    <subcellularLocation>
        <location evidence="1">Cell membrane</location>
        <topology evidence="1">Multi-pass membrane protein</topology>
    </subcellularLocation>
</comment>
<evidence type="ECO:0000256" key="6">
    <source>
        <dbReference type="ARBA" id="ARBA00023136"/>
    </source>
</evidence>
<feature type="transmembrane region" description="Helical" evidence="7">
    <location>
        <begin position="435"/>
        <end position="457"/>
    </location>
</feature>
<dbReference type="InterPro" id="IPR036259">
    <property type="entry name" value="MFS_trans_sf"/>
</dbReference>